<dbReference type="InterPro" id="IPR035986">
    <property type="entry name" value="PKD_dom_sf"/>
</dbReference>
<dbReference type="GO" id="GO:0016829">
    <property type="term" value="F:lyase activity"/>
    <property type="evidence" value="ECO:0007669"/>
    <property type="project" value="InterPro"/>
</dbReference>
<feature type="domain" description="PKD" evidence="3">
    <location>
        <begin position="879"/>
        <end position="945"/>
    </location>
</feature>
<keyword evidence="5" id="KW-1185">Reference proteome</keyword>
<accession>A0A4Q9DPN3</accession>
<dbReference type="GO" id="GO:0030313">
    <property type="term" value="C:cell envelope"/>
    <property type="evidence" value="ECO:0007669"/>
    <property type="project" value="UniProtKB-SubCell"/>
</dbReference>
<keyword evidence="2" id="KW-0732">Signal</keyword>
<dbReference type="InterPro" id="IPR000601">
    <property type="entry name" value="PKD_dom"/>
</dbReference>
<dbReference type="InterPro" id="IPR008929">
    <property type="entry name" value="Chondroitin_lyas"/>
</dbReference>
<evidence type="ECO:0000313" key="5">
    <source>
        <dbReference type="Proteomes" id="UP000293142"/>
    </source>
</evidence>
<dbReference type="Gene3D" id="1.50.10.100">
    <property type="entry name" value="Chondroitin AC/alginate lyase"/>
    <property type="match status" value="1"/>
</dbReference>
<sequence>MKRKKWNRPASLGLMVCLALAAPQIASAYDYTSYSGLHIIDPKLIPPESKTSDEDKKMDGLIRKLQDKKLKLAALPAQEVHPSLWFTDKELPDYQARRLMKGSYYEQLWAKMEADVNNTYLGYDYADPQLHENDRSRGAKLLAFYYMMIKDDTAVSVDIKKQALDQAKAALIHMYTGTVEERTKDDGDIYWATYLQDYASAYDWLFNDLSLQERQEARARLKKEAQFIADWLMTPQPPRPHNHRSKPALGLGTVALTLADEPEAQYWLNIAIERTYNVFDFQFSSDGISREGAHYGQFTLVNLIPFLWNYKHVTGDQAPADIAPDTLIRNMQPVFEWAVKTRMGNGWLPNTEESYVKPYATHMAAGLYKNTDAPQYGQGLKLSEVLQWSYANTQVYLPDYTGATSQYQIGIDEYLTYDATIAAKPPTVSRTTFMNGGVNPKTGQPFGGNAVLGNQWSSPMEPQGDKTLWLMFNGTPESDNHQHQDQLHFNIWGKNALFATDTGYGQYSAFNSWLKTPQAHNLITMNGRSTRNETDPYMPVRSAYEIDTDRFDFAQKEGDFYADDRSVMGTHKRAVAFPGQQYFVVADQTSSRIGAADWTMNLHSLGELHAEGAHARWAITKQATPELTEKPKPGTENTIPYYGLAEAKMEAYIFPSSQKVEAKSGIVSLFKEDINESYIQAAQNADKIQYLTVLVPQGLNEKAPAVQDLSTAEVTAARVGMEDSQDTYLLQMNSGQSATAGHLTTDGTFAWIREQSGVPSGMMMREGRQLWINGVKRLEANVPVTAVLALNEKEWLLTVSDAPQDATATVNLPVGIQAESVTVNGEKVAGARVDGQTVSLPLKSETYRIAVSGKSSPDSAGAPSAEFTVDHASEYGERGTGARTVKFDAFSSKGNNLKYEWSFGDGTFSSQSAPVKQFNRFGTFLVNLKVTDDKGRTDTKTALIENKDPNQAPVAMLKADSAGGRPPLKITFDAGESYDPDRKLGDRIASYSWNFGDGTPEVAGEDQSRVEHTFEKVGSFTVTLTVTDTLGLQHKTSTIVQSGSPYGYFNVDLKNADDENVYVLFEAEDITYNSSQDGEIAIVDKPDVSGGKYVKVGLNVPDVTSAKVLDPAYKDVLPPDKIPNGTAYVEYEFKVKHADSYQVHLFSTGSSASNGSVFIQFDNSDLKRVTLKDADWKRAFDNTQFALNEGTHVLRVYSRKGGADWDRVLLTTDGTTHTKVQSTIIPKIEQDYPVAPPQ</sequence>
<gene>
    <name evidence="4" type="ORF">EYB31_15380</name>
</gene>
<evidence type="ECO:0000256" key="1">
    <source>
        <dbReference type="ARBA" id="ARBA00004196"/>
    </source>
</evidence>
<evidence type="ECO:0000256" key="2">
    <source>
        <dbReference type="SAM" id="SignalP"/>
    </source>
</evidence>
<organism evidence="4 5">
    <name type="scientific">Paenibacillus thalictri</name>
    <dbReference type="NCBI Taxonomy" id="2527873"/>
    <lineage>
        <taxon>Bacteria</taxon>
        <taxon>Bacillati</taxon>
        <taxon>Bacillota</taxon>
        <taxon>Bacilli</taxon>
        <taxon>Bacillales</taxon>
        <taxon>Paenibacillaceae</taxon>
        <taxon>Paenibacillus</taxon>
    </lineage>
</organism>
<feature type="signal peptide" evidence="2">
    <location>
        <begin position="1"/>
        <end position="28"/>
    </location>
</feature>
<reference evidence="4 5" key="1">
    <citation type="submission" date="2019-02" db="EMBL/GenBank/DDBJ databases">
        <title>Paenibacillus sp. nov., isolated from surface-sterilized tissue of Thalictrum simplex L.</title>
        <authorList>
            <person name="Tuo L."/>
        </authorList>
    </citation>
    <scope>NUCLEOTIDE SEQUENCE [LARGE SCALE GENOMIC DNA]</scope>
    <source>
        <strain evidence="4 5">N2SHLJ1</strain>
    </source>
</reference>
<evidence type="ECO:0000313" key="4">
    <source>
        <dbReference type="EMBL" id="TBL78250.1"/>
    </source>
</evidence>
<dbReference type="Pfam" id="PF07940">
    <property type="entry name" value="Hepar_II_III_C"/>
    <property type="match status" value="1"/>
</dbReference>
<dbReference type="CDD" id="cd00146">
    <property type="entry name" value="PKD"/>
    <property type="match status" value="2"/>
</dbReference>
<dbReference type="InterPro" id="IPR022409">
    <property type="entry name" value="PKD/Chitinase_dom"/>
</dbReference>
<dbReference type="Gene3D" id="2.60.120.260">
    <property type="entry name" value="Galactose-binding domain-like"/>
    <property type="match status" value="1"/>
</dbReference>
<dbReference type="Gene3D" id="2.60.40.10">
    <property type="entry name" value="Immunoglobulins"/>
    <property type="match status" value="2"/>
</dbReference>
<protein>
    <submittedName>
        <fullName evidence="4">PKD domain-containing protein</fullName>
    </submittedName>
</protein>
<dbReference type="OrthoDB" id="9798386at2"/>
<comment type="caution">
    <text evidence="4">The sequence shown here is derived from an EMBL/GenBank/DDBJ whole genome shotgun (WGS) entry which is preliminary data.</text>
</comment>
<dbReference type="SMART" id="SM00089">
    <property type="entry name" value="PKD"/>
    <property type="match status" value="2"/>
</dbReference>
<name>A0A4Q9DPN3_9BACL</name>
<dbReference type="InterPro" id="IPR012480">
    <property type="entry name" value="Hepar_II_III_C"/>
</dbReference>
<dbReference type="AlphaFoldDB" id="A0A4Q9DPN3"/>
<dbReference type="PROSITE" id="PS50093">
    <property type="entry name" value="PKD"/>
    <property type="match status" value="2"/>
</dbReference>
<feature type="chain" id="PRO_5020228049" evidence="2">
    <location>
        <begin position="29"/>
        <end position="1238"/>
    </location>
</feature>
<dbReference type="Proteomes" id="UP000293142">
    <property type="component" value="Unassembled WGS sequence"/>
</dbReference>
<dbReference type="RefSeq" id="WP_131014234.1">
    <property type="nucleotide sequence ID" value="NZ_SIRE01000010.1"/>
</dbReference>
<dbReference type="EMBL" id="SIRE01000010">
    <property type="protein sequence ID" value="TBL78250.1"/>
    <property type="molecule type" value="Genomic_DNA"/>
</dbReference>
<dbReference type="InterPro" id="IPR013783">
    <property type="entry name" value="Ig-like_fold"/>
</dbReference>
<evidence type="ECO:0000259" key="3">
    <source>
        <dbReference type="PROSITE" id="PS50093"/>
    </source>
</evidence>
<proteinExistence type="predicted"/>
<dbReference type="SUPFAM" id="SSF49299">
    <property type="entry name" value="PKD domain"/>
    <property type="match status" value="2"/>
</dbReference>
<feature type="domain" description="PKD" evidence="3">
    <location>
        <begin position="953"/>
        <end position="1031"/>
    </location>
</feature>
<comment type="subcellular location">
    <subcellularLocation>
        <location evidence="1">Cell envelope</location>
    </subcellularLocation>
</comment>
<dbReference type="Gene3D" id="2.70.98.70">
    <property type="match status" value="1"/>
</dbReference>
<dbReference type="Pfam" id="PF18911">
    <property type="entry name" value="PKD_4"/>
    <property type="match status" value="2"/>
</dbReference>